<name>A0A836CIZ4_9STRA</name>
<evidence type="ECO:0000313" key="1">
    <source>
        <dbReference type="EMBL" id="KAG5187812.1"/>
    </source>
</evidence>
<accession>A0A836CIZ4</accession>
<comment type="caution">
    <text evidence="1">The sequence shown here is derived from an EMBL/GenBank/DDBJ whole genome shotgun (WGS) entry which is preliminary data.</text>
</comment>
<keyword evidence="2" id="KW-1185">Reference proteome</keyword>
<gene>
    <name evidence="1" type="ORF">JKP88DRAFT_253789</name>
</gene>
<dbReference type="Proteomes" id="UP000664859">
    <property type="component" value="Unassembled WGS sequence"/>
</dbReference>
<dbReference type="EMBL" id="JAFCMP010000081">
    <property type="protein sequence ID" value="KAG5187812.1"/>
    <property type="molecule type" value="Genomic_DNA"/>
</dbReference>
<proteinExistence type="predicted"/>
<reference evidence="1" key="1">
    <citation type="submission" date="2021-02" db="EMBL/GenBank/DDBJ databases">
        <title>First Annotated Genome of the Yellow-green Alga Tribonema minus.</title>
        <authorList>
            <person name="Mahan K.M."/>
        </authorList>
    </citation>
    <scope>NUCLEOTIDE SEQUENCE</scope>
    <source>
        <strain evidence="1">UTEX B ZZ1240</strain>
    </source>
</reference>
<evidence type="ECO:0000313" key="2">
    <source>
        <dbReference type="Proteomes" id="UP000664859"/>
    </source>
</evidence>
<organism evidence="1 2">
    <name type="scientific">Tribonema minus</name>
    <dbReference type="NCBI Taxonomy" id="303371"/>
    <lineage>
        <taxon>Eukaryota</taxon>
        <taxon>Sar</taxon>
        <taxon>Stramenopiles</taxon>
        <taxon>Ochrophyta</taxon>
        <taxon>PX clade</taxon>
        <taxon>Xanthophyceae</taxon>
        <taxon>Tribonematales</taxon>
        <taxon>Tribonemataceae</taxon>
        <taxon>Tribonema</taxon>
    </lineage>
</organism>
<protein>
    <submittedName>
        <fullName evidence="1">Uncharacterized protein</fullName>
    </submittedName>
</protein>
<dbReference type="AlphaFoldDB" id="A0A836CIZ4"/>
<sequence>MADTTARAVNSGGISFSAPAASHHGSSIIPAAAAAISQTSAHAQHCHTWSQRTRAGHGAGHGFHTAGTRTFLHTCITIAITAARAAAAPPQRAAALAGLTGGRICDFILCSCVDITHDEPRAAAWRIGAAHVSDQHGYRGIARSRGGGGCPSCCGSNSSGGACDGAHNFNCGSTSSGGTRNGACNFSSIISVHNARARVITIYSKPSSTHFSGISLASTSTSTAPTSTTSPLWSACNAHANAFVYAQHARCGLCRHGGGACAGDFSHALHARRGRCRCGACAGDSS</sequence>